<dbReference type="Proteomes" id="UP000886339">
    <property type="component" value="Unassembled WGS sequence"/>
</dbReference>
<accession>A0A831W9V4</accession>
<proteinExistence type="predicted"/>
<organism evidence="1">
    <name type="scientific">Thiolapillus brandeum</name>
    <dbReference type="NCBI Taxonomy" id="1076588"/>
    <lineage>
        <taxon>Bacteria</taxon>
        <taxon>Pseudomonadati</taxon>
        <taxon>Pseudomonadota</taxon>
        <taxon>Gammaproteobacteria</taxon>
        <taxon>Chromatiales</taxon>
        <taxon>Sedimenticolaceae</taxon>
        <taxon>Thiolapillus</taxon>
    </lineage>
</organism>
<evidence type="ECO:0008006" key="2">
    <source>
        <dbReference type="Google" id="ProtNLM"/>
    </source>
</evidence>
<sequence>MIHHLLVPGLLEPPPTAGESTPVLRAPALELLLSRGDQEPAADRLETTLFELFGLGDGAAAAPFCWLADSGEEATGWVMQAAPVYLRADRDQLLLFELDEEQLSLADAEAYAAVFNEHFAEDGLKLKIASPLRWYLFPQRPVEATFSPLSEVSGRSVAAFMPEGKDAAYWAGVANEIQMLFFQLAEKRENEMQGAVPVSGLWFSSAGTLPSDRPVAPLEAEGDDCLLAGLMRYAAGTDARHALHFLDGMERARRRQDAGAWQQALDDLGHRLDRLMSDADELYLYAGYGKAYHWKKHMKYRLWRSRQRFGSVLAELEKGKQV</sequence>
<name>A0A831W9V4_9GAMM</name>
<dbReference type="AlphaFoldDB" id="A0A831W9V4"/>
<reference evidence="1" key="1">
    <citation type="journal article" date="2020" name="mSystems">
        <title>Genome- and Community-Level Interaction Insights into Carbon Utilization and Element Cycling Functions of Hydrothermarchaeota in Hydrothermal Sediment.</title>
        <authorList>
            <person name="Zhou Z."/>
            <person name="Liu Y."/>
            <person name="Xu W."/>
            <person name="Pan J."/>
            <person name="Luo Z.H."/>
            <person name="Li M."/>
        </authorList>
    </citation>
    <scope>NUCLEOTIDE SEQUENCE [LARGE SCALE GENOMIC DNA]</scope>
    <source>
        <strain evidence="1">HyVt-458</strain>
    </source>
</reference>
<protein>
    <recommendedName>
        <fullName evidence="2">Phosphoglycerate mutase</fullName>
    </recommendedName>
</protein>
<dbReference type="EMBL" id="DRLF01000121">
    <property type="protein sequence ID" value="HEC05837.1"/>
    <property type="molecule type" value="Genomic_DNA"/>
</dbReference>
<evidence type="ECO:0000313" key="1">
    <source>
        <dbReference type="EMBL" id="HEC05837.1"/>
    </source>
</evidence>
<gene>
    <name evidence="1" type="ORF">ENJ12_03230</name>
</gene>
<comment type="caution">
    <text evidence="1">The sequence shown here is derived from an EMBL/GenBank/DDBJ whole genome shotgun (WGS) entry which is preliminary data.</text>
</comment>